<keyword evidence="3" id="KW-1185">Reference proteome</keyword>
<dbReference type="OrthoDB" id="9806945at2"/>
<dbReference type="PROSITE" id="PS51819">
    <property type="entry name" value="VOC"/>
    <property type="match status" value="1"/>
</dbReference>
<dbReference type="EMBL" id="BKAJ01000071">
    <property type="protein sequence ID" value="GEP56827.1"/>
    <property type="molecule type" value="Genomic_DNA"/>
</dbReference>
<dbReference type="SUPFAM" id="SSF54593">
    <property type="entry name" value="Glyoxalase/Bleomycin resistance protein/Dihydroxybiphenyl dioxygenase"/>
    <property type="match status" value="1"/>
</dbReference>
<name>A0A512NCZ8_9HYPH</name>
<dbReference type="Proteomes" id="UP000321058">
    <property type="component" value="Unassembled WGS sequence"/>
</dbReference>
<proteinExistence type="predicted"/>
<feature type="domain" description="VOC" evidence="1">
    <location>
        <begin position="3"/>
        <end position="119"/>
    </location>
</feature>
<organism evidence="2 3">
    <name type="scientific">Reyranella soli</name>
    <dbReference type="NCBI Taxonomy" id="1230389"/>
    <lineage>
        <taxon>Bacteria</taxon>
        <taxon>Pseudomonadati</taxon>
        <taxon>Pseudomonadota</taxon>
        <taxon>Alphaproteobacteria</taxon>
        <taxon>Hyphomicrobiales</taxon>
        <taxon>Reyranellaceae</taxon>
        <taxon>Reyranella</taxon>
    </lineage>
</organism>
<dbReference type="Pfam" id="PF00903">
    <property type="entry name" value="Glyoxalase"/>
    <property type="match status" value="1"/>
</dbReference>
<comment type="caution">
    <text evidence="2">The sequence shown here is derived from an EMBL/GenBank/DDBJ whole genome shotgun (WGS) entry which is preliminary data.</text>
</comment>
<dbReference type="InterPro" id="IPR029068">
    <property type="entry name" value="Glyas_Bleomycin-R_OHBP_Dase"/>
</dbReference>
<evidence type="ECO:0000259" key="1">
    <source>
        <dbReference type="PROSITE" id="PS51819"/>
    </source>
</evidence>
<dbReference type="CDD" id="cd08351">
    <property type="entry name" value="ChaP_like"/>
    <property type="match status" value="1"/>
</dbReference>
<accession>A0A512NCZ8</accession>
<reference evidence="2 3" key="1">
    <citation type="submission" date="2019-07" db="EMBL/GenBank/DDBJ databases">
        <title>Whole genome shotgun sequence of Reyranella soli NBRC 108950.</title>
        <authorList>
            <person name="Hosoyama A."/>
            <person name="Uohara A."/>
            <person name="Ohji S."/>
            <person name="Ichikawa N."/>
        </authorList>
    </citation>
    <scope>NUCLEOTIDE SEQUENCE [LARGE SCALE GENOMIC DNA]</scope>
    <source>
        <strain evidence="2 3">NBRC 108950</strain>
    </source>
</reference>
<evidence type="ECO:0000313" key="3">
    <source>
        <dbReference type="Proteomes" id="UP000321058"/>
    </source>
</evidence>
<dbReference type="InterPro" id="IPR037523">
    <property type="entry name" value="VOC_core"/>
</dbReference>
<dbReference type="RefSeq" id="WP_147151139.1">
    <property type="nucleotide sequence ID" value="NZ_BKAJ01000071.1"/>
</dbReference>
<dbReference type="Gene3D" id="3.10.180.10">
    <property type="entry name" value="2,3-Dihydroxybiphenyl 1,2-Dioxygenase, domain 1"/>
    <property type="match status" value="1"/>
</dbReference>
<sequence>MPALNHIIIPAKDKDASATFLAGILGVQPQPQWGPFRPVQTSNGVTLDFVDSKDVRTQHYAFLVDDQEFDASFARIQKAGVAYFADHDKSGPGEINHHWGGRGVYFEDPNGHLLELITKPYGNASEIHP</sequence>
<dbReference type="InterPro" id="IPR004360">
    <property type="entry name" value="Glyas_Fos-R_dOase_dom"/>
</dbReference>
<evidence type="ECO:0000313" key="2">
    <source>
        <dbReference type="EMBL" id="GEP56827.1"/>
    </source>
</evidence>
<gene>
    <name evidence="2" type="ORF">RSO01_39930</name>
</gene>
<dbReference type="AlphaFoldDB" id="A0A512NCZ8"/>
<protein>
    <recommendedName>
        <fullName evidence="1">VOC domain-containing protein</fullName>
    </recommendedName>
</protein>